<dbReference type="EMBL" id="CP012607">
    <property type="protein sequence ID" value="ANH77059.1"/>
    <property type="molecule type" value="Genomic_DNA"/>
</dbReference>
<sequence length="242" mass="26669">MKFSSSRSTPEMQITPPPGTGQGVRGWFAAFQKPILDKHLATKVAIVFAAISIGQTVAIVRISDNSGPKPYFVERDKQSGAVYYSEKYAEAFTPTADNNAYFLRKWATRVFTINLDAQDTLKRQIPLARTWTSGAATKELDTYITETDPVAQRVVNTPGLTRQFEDNSISFSADGNIAYMIVTLTESIAGVRQTPKQKLLTINFLTAPQQLKPEDRKDNPIGMRITGLSITPYTGITPGSTK</sequence>
<dbReference type="Proteomes" id="UP000077927">
    <property type="component" value="Plasmid unnamed"/>
</dbReference>
<accession>A0A192A816</accession>
<geneLocation type="plasmid" evidence="7">
    <name>unnamed</name>
</geneLocation>
<keyword evidence="8" id="KW-0614">Plasmid</keyword>
<name>A0A192A816_9RALS</name>
<dbReference type="AlphaFoldDB" id="A0A192A816"/>
<reference evidence="8" key="3">
    <citation type="submission" date="2016-06" db="EMBL/GenBank/DDBJ databases">
        <authorList>
            <person name="Kjaerup R.B."/>
            <person name="Dalgaard T.S."/>
            <person name="Juul-Madsen H.R."/>
        </authorList>
    </citation>
    <scope>NUCLEOTIDE SEQUENCE [LARGE SCALE GENOMIC DNA]</scope>
    <source>
        <strain evidence="8">ATCC 49129</strain>
        <plasmid evidence="8">pRI-2</plasmid>
    </source>
</reference>
<comment type="subcellular location">
    <subcellularLocation>
        <location evidence="1">Membrane</location>
        <topology evidence="1">Single-pass membrane protein</topology>
    </subcellularLocation>
</comment>
<dbReference type="OrthoDB" id="9154451at2"/>
<dbReference type="SUPFAM" id="SSF54427">
    <property type="entry name" value="NTF2-like"/>
    <property type="match status" value="1"/>
</dbReference>
<gene>
    <name evidence="8" type="ORF">A9Y76_28890</name>
    <name evidence="7" type="ORF">ACS15_5864</name>
</gene>
<geneLocation type="plasmid" evidence="9"/>
<keyword evidence="3" id="KW-1133">Transmembrane helix</keyword>
<evidence type="ECO:0000259" key="6">
    <source>
        <dbReference type="Pfam" id="PF04335"/>
    </source>
</evidence>
<evidence type="ECO:0000256" key="4">
    <source>
        <dbReference type="ARBA" id="ARBA00023136"/>
    </source>
</evidence>
<evidence type="ECO:0000313" key="8">
    <source>
        <dbReference type="EMBL" id="ANJ76625.1"/>
    </source>
</evidence>
<reference evidence="7 9" key="1">
    <citation type="submission" date="2015-09" db="EMBL/GenBank/DDBJ databases">
        <authorList>
            <person name="Xu Y."/>
            <person name="Nagy A."/>
            <person name="Liu N.T."/>
            <person name="Nou X."/>
        </authorList>
    </citation>
    <scope>NUCLEOTIDE SEQUENCE [LARGE SCALE GENOMIC DNA]</scope>
    <source>
        <strain evidence="7 9">FC1138</strain>
        <plasmid evidence="9">Plasmid</plasmid>
        <plasmid evidence="7">unnamed</plasmid>
    </source>
</reference>
<evidence type="ECO:0000313" key="7">
    <source>
        <dbReference type="EMBL" id="ANH77059.1"/>
    </source>
</evidence>
<evidence type="ECO:0000313" key="10">
    <source>
        <dbReference type="Proteomes" id="UP000078572"/>
    </source>
</evidence>
<dbReference type="EMBL" id="CP016025">
    <property type="protein sequence ID" value="ANJ76625.1"/>
    <property type="molecule type" value="Genomic_DNA"/>
</dbReference>
<dbReference type="RefSeq" id="WP_004636231.1">
    <property type="nucleotide sequence ID" value="NZ_CP012607.1"/>
</dbReference>
<evidence type="ECO:0000256" key="3">
    <source>
        <dbReference type="ARBA" id="ARBA00022989"/>
    </source>
</evidence>
<dbReference type="GeneID" id="61530036"/>
<dbReference type="InterPro" id="IPR032710">
    <property type="entry name" value="NTF2-like_dom_sf"/>
</dbReference>
<protein>
    <submittedName>
        <fullName evidence="7">VirB8 family protein</fullName>
    </submittedName>
</protein>
<keyword evidence="4" id="KW-0472">Membrane</keyword>
<reference evidence="10" key="2">
    <citation type="submission" date="2016-06" db="EMBL/GenBank/DDBJ databases">
        <authorList>
            <person name="Xu Y."/>
            <person name="Nagy A."/>
            <person name="Yan X."/>
            <person name="Kim S.W."/>
            <person name="Haley B."/>
            <person name="Liu N.T."/>
            <person name="Nou X."/>
        </authorList>
    </citation>
    <scope>NUCLEOTIDE SEQUENCE [LARGE SCALE GENOMIC DNA]</scope>
    <source>
        <strain evidence="10">ATCC 49129</strain>
        <plasmid evidence="10">pri-2</plasmid>
    </source>
</reference>
<evidence type="ECO:0000256" key="1">
    <source>
        <dbReference type="ARBA" id="ARBA00004167"/>
    </source>
</evidence>
<feature type="region of interest" description="Disordered" evidence="5">
    <location>
        <begin position="1"/>
        <end position="21"/>
    </location>
</feature>
<dbReference type="Proteomes" id="UP000078572">
    <property type="component" value="Plasmid pRI-2"/>
</dbReference>
<evidence type="ECO:0000313" key="9">
    <source>
        <dbReference type="Proteomes" id="UP000077927"/>
    </source>
</evidence>
<geneLocation type="plasmid" evidence="10">
    <name>pri-2</name>
</geneLocation>
<evidence type="ECO:0000256" key="2">
    <source>
        <dbReference type="ARBA" id="ARBA00022692"/>
    </source>
</evidence>
<evidence type="ECO:0000256" key="5">
    <source>
        <dbReference type="SAM" id="MobiDB-lite"/>
    </source>
</evidence>
<dbReference type="PATRIC" id="fig|190721.6.peg.5819"/>
<feature type="domain" description="Bacterial virulence protein VirB8" evidence="6">
    <location>
        <begin position="27"/>
        <end position="231"/>
    </location>
</feature>
<proteinExistence type="predicted"/>
<keyword evidence="10" id="KW-1185">Reference proteome</keyword>
<organism evidence="8 10">
    <name type="scientific">Ralstonia insidiosa</name>
    <dbReference type="NCBI Taxonomy" id="190721"/>
    <lineage>
        <taxon>Bacteria</taxon>
        <taxon>Pseudomonadati</taxon>
        <taxon>Pseudomonadota</taxon>
        <taxon>Betaproteobacteria</taxon>
        <taxon>Burkholderiales</taxon>
        <taxon>Burkholderiaceae</taxon>
        <taxon>Ralstonia</taxon>
    </lineage>
</organism>
<dbReference type="InterPro" id="IPR007430">
    <property type="entry name" value="VirB8"/>
</dbReference>
<geneLocation type="plasmid" evidence="8">
    <name>pRI-2</name>
</geneLocation>
<keyword evidence="2" id="KW-0812">Transmembrane</keyword>
<dbReference type="Gene3D" id="3.10.450.230">
    <property type="entry name" value="VirB8 protein"/>
    <property type="match status" value="1"/>
</dbReference>
<feature type="compositionally biased region" description="Polar residues" evidence="5">
    <location>
        <begin position="1"/>
        <end position="12"/>
    </location>
</feature>
<dbReference type="GO" id="GO:0016020">
    <property type="term" value="C:membrane"/>
    <property type="evidence" value="ECO:0007669"/>
    <property type="project" value="UniProtKB-SubCell"/>
</dbReference>
<dbReference type="KEGG" id="rin:ACS15_5864"/>
<dbReference type="Pfam" id="PF04335">
    <property type="entry name" value="VirB8"/>
    <property type="match status" value="1"/>
</dbReference>